<sequence length="274" mass="30800">MKQTIFLFFFWLLIAAFSYAQNQYSTWVLYNRFLLSFPPDSGQAYQTFEYPYSSSLVMYGHTQIADSAGHLLFYTNGFNTPPPDVVIRNRAHEIMPHGGTMENYSGYVGQRDIIVPSPTDKQQYYLFRTTRRRSTAMVYLQIEDTASYSVVDMRLAGGMGDIAQDTEGHLLKDIRLYPRPSSCKITATRRSPCGRSYWILTHDLISNAFYAYLLDSVGLHAPVISQTGSVFSDYGMGGGQMIYAESGCMKFSRDGTCVVAAVGSSNTVSKVEFF</sequence>
<evidence type="ECO:0000313" key="1">
    <source>
        <dbReference type="EMBL" id="SFB82843.1"/>
    </source>
</evidence>
<dbReference type="STRING" id="927664.SAMN05421780_101663"/>
<dbReference type="AlphaFoldDB" id="A0A1I1ED45"/>
<organism evidence="1 2">
    <name type="scientific">Flexibacter flexilis DSM 6793</name>
    <dbReference type="NCBI Taxonomy" id="927664"/>
    <lineage>
        <taxon>Bacteria</taxon>
        <taxon>Pseudomonadati</taxon>
        <taxon>Bacteroidota</taxon>
        <taxon>Cytophagia</taxon>
        <taxon>Cytophagales</taxon>
        <taxon>Flexibacteraceae</taxon>
        <taxon>Flexibacter</taxon>
    </lineage>
</organism>
<accession>A0A1I1ED45</accession>
<protein>
    <submittedName>
        <fullName evidence="1">Uncharacterized protein</fullName>
    </submittedName>
</protein>
<proteinExistence type="predicted"/>
<gene>
    <name evidence="1" type="ORF">SAMN05421780_101663</name>
</gene>
<keyword evidence="2" id="KW-1185">Reference proteome</keyword>
<dbReference type="EMBL" id="FOLE01000001">
    <property type="protein sequence ID" value="SFB82843.1"/>
    <property type="molecule type" value="Genomic_DNA"/>
</dbReference>
<reference evidence="1 2" key="1">
    <citation type="submission" date="2016-10" db="EMBL/GenBank/DDBJ databases">
        <authorList>
            <person name="de Groot N.N."/>
        </authorList>
    </citation>
    <scope>NUCLEOTIDE SEQUENCE [LARGE SCALE GENOMIC DNA]</scope>
    <source>
        <strain evidence="1 2">DSM 6793</strain>
    </source>
</reference>
<dbReference type="OrthoDB" id="9765926at2"/>
<evidence type="ECO:0000313" key="2">
    <source>
        <dbReference type="Proteomes" id="UP000199514"/>
    </source>
</evidence>
<dbReference type="Proteomes" id="UP000199514">
    <property type="component" value="Unassembled WGS sequence"/>
</dbReference>
<dbReference type="RefSeq" id="WP_091507237.1">
    <property type="nucleotide sequence ID" value="NZ_FOLE01000001.1"/>
</dbReference>
<name>A0A1I1ED45_9BACT</name>